<dbReference type="GO" id="GO:0005634">
    <property type="term" value="C:nucleus"/>
    <property type="evidence" value="ECO:0007669"/>
    <property type="project" value="TreeGrafter"/>
</dbReference>
<name>A0A7S1XNA6_9STRA</name>
<sequence>MPRGGRRSAPAPRRPPPPRQPARKMNTAARPATRMTPPPPAARPQAQVPAQPQQQSGGMMSGLLGTVAQGFAFGTGSAVAHRAVGAVANSFSGSGEQAPAAGMEQQPQFQQQAPIQQVSQNACSVDQQNFMQCLTENNGNAQACQFFFDSLQQCQQNQQFA</sequence>
<dbReference type="EMBL" id="HBGJ01010729">
    <property type="protein sequence ID" value="CAD9248318.1"/>
    <property type="molecule type" value="Transcribed_RNA"/>
</dbReference>
<proteinExistence type="predicted"/>
<dbReference type="PANTHER" id="PTHR13523:SF2">
    <property type="entry name" value="COILED-COIL-HELIX-COILED-COIL-HELIX DOMAIN CONTAINING 2, ISOFORM A-RELATED"/>
    <property type="match status" value="1"/>
</dbReference>
<dbReference type="AlphaFoldDB" id="A0A7S1XNA6"/>
<gene>
    <name evidence="2" type="ORF">PPAR1163_LOCUS6677</name>
</gene>
<reference evidence="2" key="1">
    <citation type="submission" date="2021-01" db="EMBL/GenBank/DDBJ databases">
        <authorList>
            <person name="Corre E."/>
            <person name="Pelletier E."/>
            <person name="Niang G."/>
            <person name="Scheremetjew M."/>
            <person name="Finn R."/>
            <person name="Kale V."/>
            <person name="Holt S."/>
            <person name="Cochrane G."/>
            <person name="Meng A."/>
            <person name="Brown T."/>
            <person name="Cohen L."/>
        </authorList>
    </citation>
    <scope>NUCLEOTIDE SEQUENCE</scope>
    <source>
        <strain evidence="2">CCMP2877</strain>
    </source>
</reference>
<feature type="compositionally biased region" description="Low complexity" evidence="1">
    <location>
        <begin position="43"/>
        <end position="61"/>
    </location>
</feature>
<evidence type="ECO:0000313" key="2">
    <source>
        <dbReference type="EMBL" id="CAD9248318.1"/>
    </source>
</evidence>
<dbReference type="PANTHER" id="PTHR13523">
    <property type="entry name" value="COILED-COIL-HELIX-COILED-COIL-HELIX DOMAIN CONTAINING 2/NUR77"/>
    <property type="match status" value="1"/>
</dbReference>
<organism evidence="2">
    <name type="scientific">Phaeomonas parva</name>
    <dbReference type="NCBI Taxonomy" id="124430"/>
    <lineage>
        <taxon>Eukaryota</taxon>
        <taxon>Sar</taxon>
        <taxon>Stramenopiles</taxon>
        <taxon>Ochrophyta</taxon>
        <taxon>Pinguiophyceae</taxon>
        <taxon>Pinguiochrysidales</taxon>
        <taxon>Pinguiochrysidaceae</taxon>
        <taxon>Phaeomonas</taxon>
    </lineage>
</organism>
<dbReference type="GO" id="GO:0007005">
    <property type="term" value="P:mitochondrion organization"/>
    <property type="evidence" value="ECO:0007669"/>
    <property type="project" value="InterPro"/>
</dbReference>
<feature type="region of interest" description="Disordered" evidence="1">
    <location>
        <begin position="1"/>
        <end position="61"/>
    </location>
</feature>
<evidence type="ECO:0000256" key="1">
    <source>
        <dbReference type="SAM" id="MobiDB-lite"/>
    </source>
</evidence>
<dbReference type="GO" id="GO:0005739">
    <property type="term" value="C:mitochondrion"/>
    <property type="evidence" value="ECO:0007669"/>
    <property type="project" value="TreeGrafter"/>
</dbReference>
<dbReference type="SUPFAM" id="SSF47072">
    <property type="entry name" value="Cysteine alpha-hairpin motif"/>
    <property type="match status" value="1"/>
</dbReference>
<dbReference type="InterPro" id="IPR055304">
    <property type="entry name" value="CHCHD2/10-like"/>
</dbReference>
<dbReference type="InterPro" id="IPR009069">
    <property type="entry name" value="Cys_alpha_HP_mot_SF"/>
</dbReference>
<protein>
    <recommendedName>
        <fullName evidence="3">CHCH domain-containing protein</fullName>
    </recommendedName>
</protein>
<accession>A0A7S1XNA6</accession>
<evidence type="ECO:0008006" key="3">
    <source>
        <dbReference type="Google" id="ProtNLM"/>
    </source>
</evidence>